<dbReference type="EMBL" id="GL349454">
    <property type="protein sequence ID" value="KNC49209.1"/>
    <property type="molecule type" value="Genomic_DNA"/>
</dbReference>
<keyword evidence="1" id="KW-1133">Transmembrane helix</keyword>
<evidence type="ECO:0000313" key="3">
    <source>
        <dbReference type="Proteomes" id="UP000054408"/>
    </source>
</evidence>
<accession>A0A0L0DA30</accession>
<dbReference type="RefSeq" id="XP_013757932.1">
    <property type="nucleotide sequence ID" value="XM_013902478.1"/>
</dbReference>
<reference evidence="2 3" key="1">
    <citation type="submission" date="2010-05" db="EMBL/GenBank/DDBJ databases">
        <title>The Genome Sequence of Thecamonas trahens ATCC 50062.</title>
        <authorList>
            <consortium name="The Broad Institute Genome Sequencing Platform"/>
            <person name="Russ C."/>
            <person name="Cuomo C."/>
            <person name="Shea T."/>
            <person name="Young S.K."/>
            <person name="Zeng Q."/>
            <person name="Koehrsen M."/>
            <person name="Haas B."/>
            <person name="Borodovsky M."/>
            <person name="Guigo R."/>
            <person name="Alvarado L."/>
            <person name="Berlin A."/>
            <person name="Bochicchio J."/>
            <person name="Borenstein D."/>
            <person name="Chapman S."/>
            <person name="Chen Z."/>
            <person name="Freedman E."/>
            <person name="Gellesch M."/>
            <person name="Goldberg J."/>
            <person name="Griggs A."/>
            <person name="Gujja S."/>
            <person name="Heilman E."/>
            <person name="Heiman D."/>
            <person name="Hepburn T."/>
            <person name="Howarth C."/>
            <person name="Jen D."/>
            <person name="Larson L."/>
            <person name="Mehta T."/>
            <person name="Park D."/>
            <person name="Pearson M."/>
            <person name="Roberts A."/>
            <person name="Saif S."/>
            <person name="Shenoy N."/>
            <person name="Sisk P."/>
            <person name="Stolte C."/>
            <person name="Sykes S."/>
            <person name="Thomson T."/>
            <person name="Walk T."/>
            <person name="White J."/>
            <person name="Yandava C."/>
            <person name="Burger G."/>
            <person name="Gray M.W."/>
            <person name="Holland P.W.H."/>
            <person name="King N."/>
            <person name="Lang F.B.F."/>
            <person name="Roger A.J."/>
            <person name="Ruiz-Trillo I."/>
            <person name="Lander E."/>
            <person name="Nusbaum C."/>
        </authorList>
    </citation>
    <scope>NUCLEOTIDE SEQUENCE [LARGE SCALE GENOMIC DNA]</scope>
    <source>
        <strain evidence="2 3">ATCC 50062</strain>
    </source>
</reference>
<proteinExistence type="predicted"/>
<keyword evidence="1" id="KW-0812">Transmembrane</keyword>
<feature type="transmembrane region" description="Helical" evidence="1">
    <location>
        <begin position="26"/>
        <end position="45"/>
    </location>
</feature>
<evidence type="ECO:0000313" key="2">
    <source>
        <dbReference type="EMBL" id="KNC49209.1"/>
    </source>
</evidence>
<dbReference type="AlphaFoldDB" id="A0A0L0DA30"/>
<dbReference type="GeneID" id="25564655"/>
<keyword evidence="1" id="KW-0472">Membrane</keyword>
<organism evidence="2 3">
    <name type="scientific">Thecamonas trahens ATCC 50062</name>
    <dbReference type="NCBI Taxonomy" id="461836"/>
    <lineage>
        <taxon>Eukaryota</taxon>
        <taxon>Apusozoa</taxon>
        <taxon>Apusomonadida</taxon>
        <taxon>Apusomonadidae</taxon>
        <taxon>Thecamonas</taxon>
    </lineage>
</organism>
<gene>
    <name evidence="2" type="ORF">AMSG_05192</name>
</gene>
<protein>
    <submittedName>
        <fullName evidence="2">Uncharacterized protein</fullName>
    </submittedName>
</protein>
<evidence type="ECO:0000256" key="1">
    <source>
        <dbReference type="SAM" id="Phobius"/>
    </source>
</evidence>
<dbReference type="Proteomes" id="UP000054408">
    <property type="component" value="Unassembled WGS sequence"/>
</dbReference>
<name>A0A0L0DA30_THETB</name>
<keyword evidence="3" id="KW-1185">Reference proteome</keyword>
<sequence>MGIVRLVLLVFDGASSFGSAYMGWTFVPGSLLGSYVAFGFTGMFGSEDHELTFAMCRRLLESSAKYAVCVSGVAHPTLAGIHGIPAYGSLGRHVVELIARR</sequence>